<keyword evidence="1" id="KW-0472">Membrane</keyword>
<keyword evidence="1" id="KW-1133">Transmembrane helix</keyword>
<dbReference type="EMBL" id="AP014936">
    <property type="protein sequence ID" value="BAU47471.1"/>
    <property type="molecule type" value="Genomic_DNA"/>
</dbReference>
<protein>
    <submittedName>
        <fullName evidence="2">Membrane protein</fullName>
    </submittedName>
</protein>
<dbReference type="PANTHER" id="PTHR38442">
    <property type="entry name" value="INNER MEMBRANE PROTEIN-RELATED"/>
    <property type="match status" value="1"/>
</dbReference>
<dbReference type="InterPro" id="IPR007383">
    <property type="entry name" value="DUF445"/>
</dbReference>
<accession>A0A1B4VB21</accession>
<proteinExistence type="predicted"/>
<keyword evidence="3" id="KW-1185">Reference proteome</keyword>
<gene>
    <name evidence="2" type="ORF">SVA_0892</name>
</gene>
<organism evidence="2 3">
    <name type="scientific">Sulfurifustis variabilis</name>
    <dbReference type="NCBI Taxonomy" id="1675686"/>
    <lineage>
        <taxon>Bacteria</taxon>
        <taxon>Pseudomonadati</taxon>
        <taxon>Pseudomonadota</taxon>
        <taxon>Gammaproteobacteria</taxon>
        <taxon>Acidiferrobacterales</taxon>
        <taxon>Acidiferrobacteraceae</taxon>
        <taxon>Sulfurifustis</taxon>
    </lineage>
</organism>
<dbReference type="OrthoDB" id="9769590at2"/>
<feature type="transmembrane region" description="Helical" evidence="1">
    <location>
        <begin position="50"/>
        <end position="73"/>
    </location>
</feature>
<name>A0A1B4VB21_9GAMM</name>
<evidence type="ECO:0000313" key="3">
    <source>
        <dbReference type="Proteomes" id="UP000218899"/>
    </source>
</evidence>
<dbReference type="PANTHER" id="PTHR38442:SF1">
    <property type="entry name" value="INNER MEMBRANE PROTEIN"/>
    <property type="match status" value="1"/>
</dbReference>
<dbReference type="AlphaFoldDB" id="A0A1B4VB21"/>
<reference evidence="2 3" key="1">
    <citation type="submission" date="2015-08" db="EMBL/GenBank/DDBJ databases">
        <title>Complete genome sequence of Sulfurifustis variabilis.</title>
        <authorList>
            <person name="Miura A."/>
            <person name="Kojima H."/>
            <person name="Fukui M."/>
        </authorList>
    </citation>
    <scope>NUCLEOTIDE SEQUENCE [LARGE SCALE GENOMIC DNA]</scope>
    <source>
        <strain evidence="3">skN76</strain>
    </source>
</reference>
<dbReference type="RefSeq" id="WP_096459323.1">
    <property type="nucleotide sequence ID" value="NZ_AP014936.1"/>
</dbReference>
<evidence type="ECO:0000313" key="2">
    <source>
        <dbReference type="EMBL" id="BAU47471.1"/>
    </source>
</evidence>
<dbReference type="KEGG" id="sva:SVA_0892"/>
<dbReference type="Pfam" id="PF04286">
    <property type="entry name" value="DUF445"/>
    <property type="match status" value="1"/>
</dbReference>
<sequence>MASVPFSVDDPEKQARLNSMKRRATGLLLLAVAVFLGAVAYEGAYPGLGYVRAAAEAAVVGGLAHWFAVTALFRHPLGIPIPHTAIVPRRKDRIGGALGNFVQRNFLSPELIRARLGELRLAERVLRWVAEPEHAQRVAQSVARGLAGGARVLKDEDVQALIDRAVAARVRRTPLAPLVGNLLAHLTADNRHEQLLDEALRILGRTVEEHEAVIRERVRAESPWWIPEGIDDRIHDKIVTGIERTLEQVGQDREHPLRLRFDAALARFIERLRTDPELAGRAEAIKEEMLAHPAVRQFSAALWDDVKQSLIRYGEQHEAGAGAGPIEQGLRSLADAVLADPELIAKLDRWLIEAIAGLVEQYRTDVGKFISDTVAAWDPEATSRKIELQIGRDLQFVRINGTVVGALVGLALYTLSRFLA</sequence>
<dbReference type="GO" id="GO:0005886">
    <property type="term" value="C:plasma membrane"/>
    <property type="evidence" value="ECO:0007669"/>
    <property type="project" value="TreeGrafter"/>
</dbReference>
<evidence type="ECO:0000256" key="1">
    <source>
        <dbReference type="SAM" id="Phobius"/>
    </source>
</evidence>
<dbReference type="Proteomes" id="UP000218899">
    <property type="component" value="Chromosome"/>
</dbReference>
<keyword evidence="1" id="KW-0812">Transmembrane</keyword>